<dbReference type="SMART" id="SM00220">
    <property type="entry name" value="S_TKc"/>
    <property type="match status" value="1"/>
</dbReference>
<dbReference type="InterPro" id="IPR000719">
    <property type="entry name" value="Prot_kinase_dom"/>
</dbReference>
<dbReference type="EMBL" id="JADOGI010000131">
    <property type="protein sequence ID" value="MBF8190708.1"/>
    <property type="molecule type" value="Genomic_DNA"/>
</dbReference>
<dbReference type="SUPFAM" id="SSF56112">
    <property type="entry name" value="Protein kinase-like (PK-like)"/>
    <property type="match status" value="1"/>
</dbReference>
<dbReference type="PANTHER" id="PTHR44167:SF24">
    <property type="entry name" value="SERINE_THREONINE-PROTEIN KINASE CHK2"/>
    <property type="match status" value="1"/>
</dbReference>
<dbReference type="Pfam" id="PF25816">
    <property type="entry name" value="RamC_N"/>
    <property type="match status" value="1"/>
</dbReference>
<evidence type="ECO:0000259" key="1">
    <source>
        <dbReference type="PROSITE" id="PS50011"/>
    </source>
</evidence>
<sequence length="423" mass="47890">MLDVVIPACVEYGIDFKIVGDPTLHSMLNSKRQARGSSGKFMTIYPPSEELFIELIELLYQQTKYEAFAGPRILSDRQYKDSNILFYRYGGFLSYRTVNIDGTHTLSIVSPGGENVPDRRLPYFDLPDWVQDPFCERQKSIVDDSQEVLLRDRYLIEKAIGFSNAGGVYRGVDLDTGRAILAKEARPFVNQWLVGDHSWDAVDLLKREYHFLRLLKSSPYVPNAVDLFEDGGHFFLIEELLDGIDLRTYWARNDVVFAPYVRRPGRIQQWLPVFKNTAITLIRAVADVHGRGILLGDLSPNNIIINPETLQMWLVDFESAVTSDDDPEIMQYASSWGTPGFVAPMRATRMVPAVEDDLYSVAMILCSAVAPVNPLFTLNPNARDNFLDMFIGLGVPLEVKSIIFHLIEGDANEAEAILLKWEL</sequence>
<evidence type="ECO:0000313" key="3">
    <source>
        <dbReference type="Proteomes" id="UP000605361"/>
    </source>
</evidence>
<dbReference type="Gene3D" id="3.30.200.20">
    <property type="entry name" value="Phosphorylase Kinase, domain 1"/>
    <property type="match status" value="1"/>
</dbReference>
<comment type="caution">
    <text evidence="2">The sequence shown here is derived from an EMBL/GenBank/DDBJ whole genome shotgun (WGS) entry which is preliminary data.</text>
</comment>
<dbReference type="Gene3D" id="1.10.510.10">
    <property type="entry name" value="Transferase(Phosphotransferase) domain 1"/>
    <property type="match status" value="1"/>
</dbReference>
<dbReference type="Pfam" id="PF00069">
    <property type="entry name" value="Pkinase"/>
    <property type="match status" value="1"/>
</dbReference>
<dbReference type="GO" id="GO:0005524">
    <property type="term" value="F:ATP binding"/>
    <property type="evidence" value="ECO:0007669"/>
    <property type="project" value="InterPro"/>
</dbReference>
<dbReference type="InterPro" id="IPR057929">
    <property type="entry name" value="RamC_N"/>
</dbReference>
<dbReference type="InterPro" id="IPR011009">
    <property type="entry name" value="Kinase-like_dom_sf"/>
</dbReference>
<gene>
    <name evidence="2" type="ORF">ITP53_34360</name>
</gene>
<dbReference type="Proteomes" id="UP000605361">
    <property type="component" value="Unassembled WGS sequence"/>
</dbReference>
<organism evidence="2 3">
    <name type="scientific">Nonomuraea cypriaca</name>
    <dbReference type="NCBI Taxonomy" id="1187855"/>
    <lineage>
        <taxon>Bacteria</taxon>
        <taxon>Bacillati</taxon>
        <taxon>Actinomycetota</taxon>
        <taxon>Actinomycetes</taxon>
        <taxon>Streptosporangiales</taxon>
        <taxon>Streptosporangiaceae</taxon>
        <taxon>Nonomuraea</taxon>
    </lineage>
</organism>
<reference evidence="2" key="1">
    <citation type="submission" date="2020-11" db="EMBL/GenBank/DDBJ databases">
        <title>Whole-genome analyses of Nonomuraea sp. K274.</title>
        <authorList>
            <person name="Veyisoglu A."/>
        </authorList>
    </citation>
    <scope>NUCLEOTIDE SEQUENCE</scope>
    <source>
        <strain evidence="2">K274</strain>
    </source>
</reference>
<accession>A0A931AEY6</accession>
<dbReference type="PANTHER" id="PTHR44167">
    <property type="entry name" value="OVARIAN-SPECIFIC SERINE/THREONINE-PROTEIN KINASE LOK-RELATED"/>
    <property type="match status" value="1"/>
</dbReference>
<feature type="domain" description="Protein kinase" evidence="1">
    <location>
        <begin position="154"/>
        <end position="423"/>
    </location>
</feature>
<keyword evidence="3" id="KW-1185">Reference proteome</keyword>
<dbReference type="GO" id="GO:0004672">
    <property type="term" value="F:protein kinase activity"/>
    <property type="evidence" value="ECO:0007669"/>
    <property type="project" value="InterPro"/>
</dbReference>
<dbReference type="AlphaFoldDB" id="A0A931AEY6"/>
<evidence type="ECO:0000313" key="2">
    <source>
        <dbReference type="EMBL" id="MBF8190708.1"/>
    </source>
</evidence>
<name>A0A931AEY6_9ACTN</name>
<protein>
    <recommendedName>
        <fullName evidence="1">Protein kinase domain-containing protein</fullName>
    </recommendedName>
</protein>
<proteinExistence type="predicted"/>
<dbReference type="PROSITE" id="PS50011">
    <property type="entry name" value="PROTEIN_KINASE_DOM"/>
    <property type="match status" value="1"/>
</dbReference>